<reference evidence="2 3" key="1">
    <citation type="submission" date="2016-08" db="EMBL/GenBank/DDBJ databases">
        <title>New Insights into Marine Group III Euryarchaeota, from dark to light.</title>
        <authorList>
            <person name="Haro-Moreno J.M."/>
            <person name="Rodriguez-Valera F."/>
            <person name="Lopez-Garcia P."/>
            <person name="Moreira D."/>
            <person name="Martin-Cuadrado A.B."/>
        </authorList>
    </citation>
    <scope>NUCLEOTIDE SEQUENCE [LARGE SCALE GENOMIC DNA]</scope>
    <source>
        <strain evidence="2">CG-Bathy1</strain>
    </source>
</reference>
<gene>
    <name evidence="2" type="ORF">BEU04_02935</name>
</gene>
<dbReference type="AlphaFoldDB" id="A0A1J5TDJ3"/>
<proteinExistence type="predicted"/>
<comment type="caution">
    <text evidence="2">The sequence shown here is derived from an EMBL/GenBank/DDBJ whole genome shotgun (WGS) entry which is preliminary data.</text>
</comment>
<feature type="transmembrane region" description="Helical" evidence="1">
    <location>
        <begin position="189"/>
        <end position="209"/>
    </location>
</feature>
<dbReference type="InterPro" id="IPR007404">
    <property type="entry name" value="YdjM-like"/>
</dbReference>
<accession>A0A1J5TDJ3</accession>
<dbReference type="Proteomes" id="UP000183815">
    <property type="component" value="Unassembled WGS sequence"/>
</dbReference>
<feature type="transmembrane region" description="Helical" evidence="1">
    <location>
        <begin position="150"/>
        <end position="168"/>
    </location>
</feature>
<keyword evidence="1" id="KW-0472">Membrane</keyword>
<evidence type="ECO:0008006" key="4">
    <source>
        <dbReference type="Google" id="ProtNLM"/>
    </source>
</evidence>
<feature type="transmembrane region" description="Helical" evidence="1">
    <location>
        <begin position="88"/>
        <end position="106"/>
    </location>
</feature>
<sequence length="214" mass="25409">MSWLAHFTEQVIFKKHMPKLDLRWLLLGGMAPDALGLLKILIYTRVLEYEQHRGMEFGVMHTLFFGFFIAGIVYFYYLRKNNWIRNDVAIICSVSVLIGEVSHIISDSFDSKGCMLLWPYLTEQYGIGFWEYRAHYGLSNDFMYFHWGNAWAPMIECFFATWAAYILYKNPNIEWGNKIIKIKKVWARNFGMGYAAFLWIPYFILNYIIEYNFG</sequence>
<feature type="transmembrane region" description="Helical" evidence="1">
    <location>
        <begin position="58"/>
        <end position="76"/>
    </location>
</feature>
<evidence type="ECO:0000256" key="1">
    <source>
        <dbReference type="SAM" id="Phobius"/>
    </source>
</evidence>
<evidence type="ECO:0000313" key="2">
    <source>
        <dbReference type="EMBL" id="OIR14397.1"/>
    </source>
</evidence>
<feature type="transmembrane region" description="Helical" evidence="1">
    <location>
        <begin position="24"/>
        <end position="46"/>
    </location>
</feature>
<dbReference type="Pfam" id="PF04307">
    <property type="entry name" value="YdjM"/>
    <property type="match status" value="1"/>
</dbReference>
<evidence type="ECO:0000313" key="3">
    <source>
        <dbReference type="Proteomes" id="UP000183815"/>
    </source>
</evidence>
<keyword evidence="1" id="KW-1133">Transmembrane helix</keyword>
<organism evidence="2 3">
    <name type="scientific">Marine Group III euryarchaeote CG-Bathy1</name>
    <dbReference type="NCBI Taxonomy" id="1889001"/>
    <lineage>
        <taxon>Archaea</taxon>
        <taxon>Methanobacteriati</taxon>
        <taxon>Thermoplasmatota</taxon>
        <taxon>Thermoplasmata</taxon>
        <taxon>Candidatus Thermoprofundales</taxon>
    </lineage>
</organism>
<protein>
    <recommendedName>
        <fullName evidence="4">Metal-dependent hydrolase</fullName>
    </recommendedName>
</protein>
<name>A0A1J5TDJ3_9ARCH</name>
<dbReference type="EMBL" id="MIYU01000019">
    <property type="protein sequence ID" value="OIR14397.1"/>
    <property type="molecule type" value="Genomic_DNA"/>
</dbReference>
<keyword evidence="1" id="KW-0812">Transmembrane</keyword>